<dbReference type="Pfam" id="PF22672">
    <property type="entry name" value="DBL_C"/>
    <property type="match status" value="2"/>
</dbReference>
<evidence type="ECO:0000259" key="5">
    <source>
        <dbReference type="Pfam" id="PF05424"/>
    </source>
</evidence>
<feature type="coiled-coil region" evidence="1">
    <location>
        <begin position="1415"/>
        <end position="1442"/>
    </location>
</feature>
<feature type="compositionally biased region" description="Pro residues" evidence="2">
    <location>
        <begin position="1073"/>
        <end position="1082"/>
    </location>
</feature>
<feature type="compositionally biased region" description="Polar residues" evidence="2">
    <location>
        <begin position="898"/>
        <end position="908"/>
    </location>
</feature>
<feature type="domain" description="Plasmodium falciparum erythrocyte membrane protein 1 acidic terminal segment" evidence="6">
    <location>
        <begin position="1893"/>
        <end position="2289"/>
    </location>
</feature>
<dbReference type="Gene3D" id="1.20.58.830">
    <property type="match status" value="3"/>
</dbReference>
<feature type="region of interest" description="Disordered" evidence="2">
    <location>
        <begin position="751"/>
        <end position="828"/>
    </location>
</feature>
<dbReference type="Pfam" id="PF03011">
    <property type="entry name" value="PFEMP"/>
    <property type="match status" value="2"/>
</dbReference>
<dbReference type="VEuPathDB" id="PlasmoDB:PRG01_0711000"/>
<feature type="compositionally biased region" description="Basic and acidic residues" evidence="2">
    <location>
        <begin position="2219"/>
        <end position="2241"/>
    </location>
</feature>
<dbReference type="Gene3D" id="1.20.58.1930">
    <property type="match status" value="1"/>
</dbReference>
<feature type="domain" description="Duffy-antigen binding" evidence="5">
    <location>
        <begin position="910"/>
        <end position="1013"/>
    </location>
</feature>
<dbReference type="EMBL" id="LT969570">
    <property type="protein sequence ID" value="SOV77759.1"/>
    <property type="molecule type" value="Genomic_DNA"/>
</dbReference>
<evidence type="ECO:0000256" key="2">
    <source>
        <dbReference type="SAM" id="MobiDB-lite"/>
    </source>
</evidence>
<dbReference type="GO" id="GO:0046789">
    <property type="term" value="F:host cell surface receptor binding"/>
    <property type="evidence" value="ECO:0007669"/>
    <property type="project" value="InterPro"/>
</dbReference>
<feature type="domain" description="Duffy-antigen binding" evidence="5">
    <location>
        <begin position="1130"/>
        <end position="1260"/>
    </location>
</feature>
<feature type="compositionally biased region" description="Polar residues" evidence="2">
    <location>
        <begin position="1749"/>
        <end position="1759"/>
    </location>
</feature>
<reference evidence="11 12" key="1">
    <citation type="submission" date="2016-09" db="EMBL/GenBank/DDBJ databases">
        <authorList>
            <consortium name="Pathogen Informatics"/>
        </authorList>
    </citation>
    <scope>NUCLEOTIDE SEQUENCE [LARGE SCALE GENOMIC DNA]</scope>
</reference>
<keyword evidence="3" id="KW-0472">Membrane</keyword>
<dbReference type="Pfam" id="PF21807">
    <property type="entry name" value="PfEMP1_CIDRalpha1_dom"/>
    <property type="match status" value="1"/>
</dbReference>
<keyword evidence="3" id="KW-0812">Transmembrane</keyword>
<dbReference type="GO" id="GO:0016020">
    <property type="term" value="C:membrane"/>
    <property type="evidence" value="ECO:0007669"/>
    <property type="project" value="InterPro"/>
</dbReference>
<proteinExistence type="predicted"/>
<dbReference type="FunFam" id="1.20.58.1930:FF:000001">
    <property type="entry name" value="Erythrocyte membrane protein 1, PfEMP1"/>
    <property type="match status" value="1"/>
</dbReference>
<dbReference type="InterPro" id="IPR029211">
    <property type="entry name" value="PfEMP1_ATS"/>
</dbReference>
<feature type="domain" description="Duffy-binding-like" evidence="10">
    <location>
        <begin position="1344"/>
        <end position="1490"/>
    </location>
</feature>
<feature type="region of interest" description="Disordered" evidence="2">
    <location>
        <begin position="1205"/>
        <end position="1235"/>
    </location>
</feature>
<feature type="compositionally biased region" description="Polar residues" evidence="2">
    <location>
        <begin position="1119"/>
        <end position="1133"/>
    </location>
</feature>
<feature type="domain" description="Cysteine-rich interdomain region 1 gamma" evidence="8">
    <location>
        <begin position="1536"/>
        <end position="1585"/>
    </location>
</feature>
<feature type="compositionally biased region" description="Polar residues" evidence="2">
    <location>
        <begin position="1828"/>
        <end position="1839"/>
    </location>
</feature>
<feature type="region of interest" description="Disordered" evidence="2">
    <location>
        <begin position="863"/>
        <end position="912"/>
    </location>
</feature>
<feature type="compositionally biased region" description="Basic and acidic residues" evidence="2">
    <location>
        <begin position="1782"/>
        <end position="1795"/>
    </location>
</feature>
<keyword evidence="3" id="KW-1133">Transmembrane helix</keyword>
<dbReference type="FunFam" id="1.20.58.830:FF:000003">
    <property type="entry name" value="Erythrocyte membrane protein 1, PfEMP1"/>
    <property type="match status" value="1"/>
</dbReference>
<dbReference type="InterPro" id="IPR054595">
    <property type="entry name" value="DBL_C"/>
</dbReference>
<dbReference type="Proteomes" id="UP000240500">
    <property type="component" value="Chromosome 7"/>
</dbReference>
<dbReference type="SUPFAM" id="SSF140924">
    <property type="entry name" value="Duffy binding domain-like"/>
    <property type="match status" value="4"/>
</dbReference>
<feature type="transmembrane region" description="Helical" evidence="3">
    <location>
        <begin position="1889"/>
        <end position="1910"/>
    </location>
</feature>
<feature type="domain" description="Duffy-binding-like" evidence="10">
    <location>
        <begin position="308"/>
        <end position="474"/>
    </location>
</feature>
<evidence type="ECO:0000259" key="4">
    <source>
        <dbReference type="Pfam" id="PF03011"/>
    </source>
</evidence>
<feature type="domain" description="Duffy-binding-like" evidence="4">
    <location>
        <begin position="1601"/>
        <end position="1746"/>
    </location>
</feature>
<evidence type="ECO:0000259" key="8">
    <source>
        <dbReference type="Pfam" id="PF18562"/>
    </source>
</evidence>
<name>A0A2P9D9Y7_PLARE</name>
<feature type="compositionally biased region" description="Polar residues" evidence="2">
    <location>
        <begin position="771"/>
        <end position="783"/>
    </location>
</feature>
<feature type="compositionally biased region" description="Basic residues" evidence="2">
    <location>
        <begin position="1864"/>
        <end position="1873"/>
    </location>
</feature>
<feature type="domain" description="Plasmodium falciparum erythrocyte membrane protein-1 N-terminal segment" evidence="7">
    <location>
        <begin position="11"/>
        <end position="46"/>
    </location>
</feature>
<evidence type="ECO:0000259" key="9">
    <source>
        <dbReference type="Pfam" id="PF21807"/>
    </source>
</evidence>
<evidence type="ECO:0000259" key="6">
    <source>
        <dbReference type="Pfam" id="PF15445"/>
    </source>
</evidence>
<evidence type="ECO:0000256" key="3">
    <source>
        <dbReference type="SAM" id="Phobius"/>
    </source>
</evidence>
<accession>A0A2P9D9Y7</accession>
<feature type="compositionally biased region" description="Polar residues" evidence="2">
    <location>
        <begin position="1225"/>
        <end position="1235"/>
    </location>
</feature>
<dbReference type="InterPro" id="IPR042202">
    <property type="entry name" value="Duffy-ag-bd_sf"/>
</dbReference>
<feature type="domain" description="PfEMP1 CIDRalpha1" evidence="9">
    <location>
        <begin position="518"/>
        <end position="555"/>
    </location>
</feature>
<dbReference type="InterPro" id="IPR041480">
    <property type="entry name" value="CIDR1_gamma"/>
</dbReference>
<feature type="region of interest" description="Disordered" evidence="2">
    <location>
        <begin position="1064"/>
        <end position="1135"/>
    </location>
</feature>
<dbReference type="InterPro" id="IPR008602">
    <property type="entry name" value="Duffy-antigen-binding"/>
</dbReference>
<feature type="compositionally biased region" description="Basic and acidic residues" evidence="2">
    <location>
        <begin position="1802"/>
        <end position="1818"/>
    </location>
</feature>
<dbReference type="Pfam" id="PF15445">
    <property type="entry name" value="ATS"/>
    <property type="match status" value="1"/>
</dbReference>
<evidence type="ECO:0000259" key="7">
    <source>
        <dbReference type="Pfam" id="PF15447"/>
    </source>
</evidence>
<dbReference type="FunFam" id="1.10.1900.40:FF:000002">
    <property type="entry name" value="Erythrocyte membrane protein 1, PfEMP1"/>
    <property type="match status" value="1"/>
</dbReference>
<feature type="compositionally biased region" description="Basic and acidic residues" evidence="2">
    <location>
        <begin position="872"/>
        <end position="896"/>
    </location>
</feature>
<evidence type="ECO:0000313" key="11">
    <source>
        <dbReference type="EMBL" id="SOV77759.1"/>
    </source>
</evidence>
<dbReference type="FunFam" id="1.10.1900.40:FF:000001">
    <property type="entry name" value="Erythrocyte membrane protein 1"/>
    <property type="match status" value="1"/>
</dbReference>
<gene>
    <name evidence="11" type="ORF">PRG01_0711000</name>
</gene>
<feature type="compositionally biased region" description="Pro residues" evidence="2">
    <location>
        <begin position="1844"/>
        <end position="1863"/>
    </location>
</feature>
<dbReference type="InterPro" id="IPR044932">
    <property type="entry name" value="PfEMP1_ATS_sf"/>
</dbReference>
<feature type="compositionally biased region" description="Polar residues" evidence="2">
    <location>
        <begin position="958"/>
        <end position="981"/>
    </location>
</feature>
<feature type="compositionally biased region" description="Low complexity" evidence="2">
    <location>
        <begin position="1210"/>
        <end position="1224"/>
    </location>
</feature>
<protein>
    <submittedName>
        <fullName evidence="11">Erythrocyte membrane protein 1, PfEMP1, putative</fullName>
    </submittedName>
</protein>
<feature type="compositionally biased region" description="Basic and acidic residues" evidence="2">
    <location>
        <begin position="935"/>
        <end position="947"/>
    </location>
</feature>
<feature type="domain" description="Duffy-antigen binding" evidence="5">
    <location>
        <begin position="107"/>
        <end position="304"/>
    </location>
</feature>
<dbReference type="Pfam" id="PF15447">
    <property type="entry name" value="NTS"/>
    <property type="match status" value="1"/>
</dbReference>
<dbReference type="Pfam" id="PF18562">
    <property type="entry name" value="CIDR1_gamma"/>
    <property type="match status" value="1"/>
</dbReference>
<feature type="compositionally biased region" description="Acidic residues" evidence="2">
    <location>
        <begin position="786"/>
        <end position="805"/>
    </location>
</feature>
<feature type="region of interest" description="Disordered" evidence="2">
    <location>
        <begin position="926"/>
        <end position="982"/>
    </location>
</feature>
<dbReference type="InterPro" id="IPR029210">
    <property type="entry name" value="PfEMP1_NTS"/>
</dbReference>
<feature type="region of interest" description="Disordered" evidence="2">
    <location>
        <begin position="1739"/>
        <end position="1881"/>
    </location>
</feature>
<sequence length="2297" mass="260413">MGGGNGGGTQDAKHVLDEIGQKVHDEVKDAAKEYTTDLKGDLSFASFFDTETRDSADTCKLVNKCISNGGASDEKHGCGNEKERDKRFSKERGAECDEKKIEGSNGGACAPYRRLTLCNRNFQNINNNDSSKAKNDLLLDVCLAAQFEAESLEKYREQYDATYEGSGFTTCTALARSFADIADIIRGKDIYGGNRRERERRNKVQGRLEKIFGNIYDELKKEKSRDVEKRYKNNDPHFYKLREDWWTANRETVWEAITCGAGSSAYFRASCEGPSQAQNQCRCKKKKGTNVVPTYFDYVPQYLRWFEEWAEDFCRKKNKKLKDVKRNCRGEYEGEERYCSLNGCDCKKTIRARGKLRYGNRCIECLYECTPYVHWIDNQKEQFEKQKNKYEEEINRVSGSRRLRRGARNENYDGYEKKFYEELKTRGYTTVDAFLDSLSKESDCEKVKNNEGGTINFKKHNDDNNDNKGTFYHSEYCQPCPYCGMRRVKNSKKWENKRENDLCKRGNLYESNADAKPTHIEILKIGEKQGEITEKLNDFCKENKDASLYEQWECYEGEDVHVVKDEGDSDEDEEDEEDYQNILHAGGLCILENKNKGEKGKNAENEPDQLQKTFNDFFTYWVAHMLKDSVHWRTERLKKCLENDKRKCGNRNCSSNCNCFKEWIEQKRKEWENVRKHFYKQKDIEKGQHDITLKGVLQIQFSKDDTENSVSAREIDLINQMLQEDEKAAPVDTDKGNNNPIEKLLKHEEKKAEECIEKNPKECPPPRDPNPTRSENFGETTPSPVEEVEEEEFEEEEEKEEESDDDSSKDHDEGDAVEEVTITQQEDNKLNVCKIVKELFEKTEDNALKEACNLKYVTGKNYGWRCVNPTKEGSKGDKGNDGGDESDRSPRNRRGAEPTTSSSDSNSGAICVPPRRRKLYIGPLSKWAESQNKGGNKEGSKTVDGSEGKGGSDGASEAGNSQETVTSVGEASSPNPTSGSENPLLEAFIQSAAIETFFLWHQYKQLNKTPQDETTIALGNHTSYDTNADNGPFFASTGAGMRTQTPSKDQLTSLQAQGQGGLQLYKPASLPTGPHPPSPFIPPGRSSIFGNSSGQDEEERTGELDNQLSNGGLTPLSPPTSDTSDDPQATLTRGTIPAPFLRQMFYTLADYKDILFSGSEGTTSDNKDTSSSNDNLKNIVLEAGGNKEEMEAMQKIQEKLKKFFEENGGDKPSSSDTSRSPSGKQSPSDTPSSWWETTLGPAVWKAMICALTYTESDKKASDGTTTLQRDEAVYKKFFGDTPGNKVNTPDGTNTGTFKQKYEYNQVVLKDENSDGEKKNNVDPINAPTLKEFVSRPAYFRWLEEWGETFCRERAKRLAQIENDCKVDIRTIRGATQKTHKYSGDGEECSNIDINEDKIFADLENASCAHSCRFYKKWIERKKKEYEKQRDRYQTESVSAKSNDHGNGFSTILGKCTEAKNFLVRLGPCKTNDNGGSNIPFDDEAKTFGPAEDCKPCSEFKINCRHGSCSGLVNGTECPNYKITADDIKNKTQSTKPLDMLVSDNNPSGFKSDLKDCEHAGIFEGITKEQWLCGKVCGLDVCKPEKGNMEKEGTYIIQIRALVKRWVQNFVEDYNKIKHKISHCMNNGPEPNCIKHCEDKCKCADKWLEMKKEEWNDIKKHYLDKNQHPDCELKNLVKNFLQKLYPPTVLNKAIKPCTNLDDFEKSCGLNGTENSPNGKDDTPKDLVECLLQKLEEKAKKCQQDHKPNGTDCSPSTTPQNLEDDEDLSLEDQKVGHPQICGDMKTEEEKEEGECKPAKTPIVPKDDSVTEEEEKPKGDQTGDPVVPGPASTTTSDNSESEANPEVKPPVLKPETPPAVPNPAPKPKTRTKKRQQPIKPPPHISQPLFDAMLYNTLAWCIGIGITGLSYWFIKKKTRRPVDMFSVLEIPQNDYGIPTLKSSNRYIPYSSGKYRGKRYIYLEGDSGTDSGYTDHYSDITSSSESEYEEFDINDIYAPGSPKYKTLIEVVLEPSKRDTQNDIPSDNTPTNKLTDNEWNTLKDQFISNILQNEQNTEPNILHDNVDNNIHPTMPRDNVDQKPFIMSIHDRNLLSGQEYSYDMFNIGNNDLYSDIDPTSDKNAPYSDKNNSYSGIDLINDSLNSGNEPIDIYDEILKRKENELFGTKHHPKRTNTYSVAKNTNSDPITNQLELFHKWLDRHRDMCEKWDKNNKVDILNQLKEKWDNETHNGNKHSDTPSDNNIHSDIHPSNIPSGKLSDIPSSNKMLNSDVSIQIHLDNPKTTNEFTYVDSNPQQIYYGYYNG</sequence>
<dbReference type="VEuPathDB" id="PlasmoDB:PRCDC_0410300"/>
<keyword evidence="1" id="KW-0175">Coiled coil</keyword>
<organism evidence="11 12">
    <name type="scientific">Plasmodium reichenowi</name>
    <dbReference type="NCBI Taxonomy" id="5854"/>
    <lineage>
        <taxon>Eukaryota</taxon>
        <taxon>Sar</taxon>
        <taxon>Alveolata</taxon>
        <taxon>Apicomplexa</taxon>
        <taxon>Aconoidasida</taxon>
        <taxon>Haemosporida</taxon>
        <taxon>Plasmodiidae</taxon>
        <taxon>Plasmodium</taxon>
        <taxon>Plasmodium (Laverania)</taxon>
    </lineage>
</organism>
<feature type="coiled-coil region" evidence="1">
    <location>
        <begin position="373"/>
        <end position="400"/>
    </location>
</feature>
<dbReference type="InterPro" id="IPR049158">
    <property type="entry name" value="PfEMP1_CIDRalpha1_dom"/>
</dbReference>
<dbReference type="Pfam" id="PF05424">
    <property type="entry name" value="Duffy_binding"/>
    <property type="match status" value="3"/>
</dbReference>
<feature type="region of interest" description="Disordered" evidence="2">
    <location>
        <begin position="2219"/>
        <end position="2250"/>
    </location>
</feature>
<dbReference type="Gene3D" id="1.20.1310.20">
    <property type="entry name" value="Duffy-antigen binding domain"/>
    <property type="match status" value="2"/>
</dbReference>
<dbReference type="InterPro" id="IPR004258">
    <property type="entry name" value="DBL"/>
</dbReference>
<feature type="domain" description="Duffy-binding-like" evidence="4">
    <location>
        <begin position="617"/>
        <end position="762"/>
    </location>
</feature>
<dbReference type="Gene3D" id="1.10.1900.40">
    <property type="entry name" value="Acidic terminal segments, variant surface antigen of PfEMP1"/>
    <property type="match status" value="2"/>
</dbReference>
<evidence type="ECO:0000259" key="10">
    <source>
        <dbReference type="Pfam" id="PF22672"/>
    </source>
</evidence>
<evidence type="ECO:0000313" key="12">
    <source>
        <dbReference type="Proteomes" id="UP000240500"/>
    </source>
</evidence>
<dbReference type="OrthoDB" id="378847at2759"/>
<evidence type="ECO:0000256" key="1">
    <source>
        <dbReference type="SAM" id="Coils"/>
    </source>
</evidence>
<feature type="compositionally biased region" description="Basic and acidic residues" evidence="2">
    <location>
        <begin position="751"/>
        <end position="765"/>
    </location>
</feature>